<feature type="transmembrane region" description="Helical" evidence="6">
    <location>
        <begin position="237"/>
        <end position="260"/>
    </location>
</feature>
<dbReference type="Proteomes" id="UP001056109">
    <property type="component" value="Chromosome"/>
</dbReference>
<feature type="transmembrane region" description="Helical" evidence="6">
    <location>
        <begin position="300"/>
        <end position="318"/>
    </location>
</feature>
<evidence type="ECO:0000256" key="5">
    <source>
        <dbReference type="ARBA" id="ARBA00023136"/>
    </source>
</evidence>
<proteinExistence type="predicted"/>
<evidence type="ECO:0000313" key="8">
    <source>
        <dbReference type="EMBL" id="USR79405.1"/>
    </source>
</evidence>
<dbReference type="PROSITE" id="PS50850">
    <property type="entry name" value="MFS"/>
    <property type="match status" value="1"/>
</dbReference>
<accession>A0ABY5AHD3</accession>
<evidence type="ECO:0000256" key="6">
    <source>
        <dbReference type="SAM" id="Phobius"/>
    </source>
</evidence>
<dbReference type="InterPro" id="IPR011701">
    <property type="entry name" value="MFS"/>
</dbReference>
<feature type="domain" description="Major facilitator superfamily (MFS) profile" evidence="7">
    <location>
        <begin position="221"/>
        <end position="414"/>
    </location>
</feature>
<feature type="transmembrane region" description="Helical" evidence="6">
    <location>
        <begin position="55"/>
        <end position="73"/>
    </location>
</feature>
<evidence type="ECO:0000256" key="3">
    <source>
        <dbReference type="ARBA" id="ARBA00022692"/>
    </source>
</evidence>
<evidence type="ECO:0000256" key="2">
    <source>
        <dbReference type="ARBA" id="ARBA00022475"/>
    </source>
</evidence>
<dbReference type="Pfam" id="PF07690">
    <property type="entry name" value="MFS_1"/>
    <property type="match status" value="1"/>
</dbReference>
<sequence length="414" mass="44198">MSSISTLIHRLLPYPQFRRLLTIRLLSQTGDGLFQAGLASIVLFSPYRLGTIEEVALAFAVILLPFTIIVPFVGPLLDRWDRRRILLWGNYLRAGGVFSLAIALAIKPTTSVMIVGALVLLGINRFILAALSAGLPHTLPTRLLVVANSLIPTVGSIAAGCGGLLGLGLTVILAPGTWRDVTALGLAGLFFIAASATAATMNNRCLGPLTIKQWSVRQILTQLMAGLSYLVHQRHPAYALAIMTAHRLLYGLELMMLLALSKSGSLGLFPFATVLAVSFSGNALAILITPVAHRRIGAHNWILCSLTLAVTGHLAWALSSNLALVYLVFALFGLSVQGVKISVDTIVQRDVGDAYRGRAFSLYDMFFNAALVGAGVLAAFFLPPSGWSTTVNIGCALAYGTSAFIYRSVVRSPQ</sequence>
<keyword evidence="4 6" id="KW-1133">Transmembrane helix</keyword>
<protein>
    <submittedName>
        <fullName evidence="8">MFS transporter</fullName>
    </submittedName>
</protein>
<feature type="transmembrane region" description="Helical" evidence="6">
    <location>
        <begin position="359"/>
        <end position="381"/>
    </location>
</feature>
<name>A0ABY5AHD3_9ACTO</name>
<keyword evidence="3 6" id="KW-0812">Transmembrane</keyword>
<keyword evidence="5 6" id="KW-0472">Membrane</keyword>
<evidence type="ECO:0000313" key="9">
    <source>
        <dbReference type="Proteomes" id="UP001056109"/>
    </source>
</evidence>
<reference evidence="8" key="1">
    <citation type="submission" date="2022-06" db="EMBL/GenBank/DDBJ databases">
        <title>Complete Genome Sequence of Arcanobacterium pinnipediorum strain DSM 28752 isolated from a harbour seal.</title>
        <authorList>
            <person name="Borowiak M."/>
            <person name="Kreitlow A."/>
            <person name="Alssahen M."/>
            <person name="Malorny B."/>
            <person name="Laemmler C."/>
            <person name="Prenger-Berninghoff E."/>
            <person name="Siebert U."/>
            <person name="Ploetz M."/>
            <person name="Abdulmawjood A."/>
        </authorList>
    </citation>
    <scope>NUCLEOTIDE SEQUENCE</scope>
    <source>
        <strain evidence="8">DSM 28752</strain>
    </source>
</reference>
<evidence type="ECO:0000256" key="1">
    <source>
        <dbReference type="ARBA" id="ARBA00004651"/>
    </source>
</evidence>
<feature type="transmembrane region" description="Helical" evidence="6">
    <location>
        <begin position="85"/>
        <end position="106"/>
    </location>
</feature>
<evidence type="ECO:0000256" key="4">
    <source>
        <dbReference type="ARBA" id="ARBA00022989"/>
    </source>
</evidence>
<feature type="transmembrane region" description="Helical" evidence="6">
    <location>
        <begin position="143"/>
        <end position="169"/>
    </location>
</feature>
<dbReference type="SUPFAM" id="SSF103473">
    <property type="entry name" value="MFS general substrate transporter"/>
    <property type="match status" value="1"/>
</dbReference>
<feature type="transmembrane region" description="Helical" evidence="6">
    <location>
        <begin position="181"/>
        <end position="201"/>
    </location>
</feature>
<dbReference type="InterPro" id="IPR020846">
    <property type="entry name" value="MFS_dom"/>
</dbReference>
<dbReference type="EMBL" id="CP099547">
    <property type="protein sequence ID" value="USR79405.1"/>
    <property type="molecule type" value="Genomic_DNA"/>
</dbReference>
<dbReference type="RefSeq" id="WP_252673275.1">
    <property type="nucleotide sequence ID" value="NZ_CP099547.1"/>
</dbReference>
<evidence type="ECO:0000259" key="7">
    <source>
        <dbReference type="PROSITE" id="PS50850"/>
    </source>
</evidence>
<dbReference type="PANTHER" id="PTHR23513">
    <property type="entry name" value="INTEGRAL MEMBRANE EFFLUX PROTEIN-RELATED"/>
    <property type="match status" value="1"/>
</dbReference>
<organism evidence="8 9">
    <name type="scientific">Arcanobacterium pinnipediorum</name>
    <dbReference type="NCBI Taxonomy" id="1503041"/>
    <lineage>
        <taxon>Bacteria</taxon>
        <taxon>Bacillati</taxon>
        <taxon>Actinomycetota</taxon>
        <taxon>Actinomycetes</taxon>
        <taxon>Actinomycetales</taxon>
        <taxon>Actinomycetaceae</taxon>
        <taxon>Arcanobacterium</taxon>
    </lineage>
</organism>
<keyword evidence="2" id="KW-1003">Cell membrane</keyword>
<feature type="transmembrane region" description="Helical" evidence="6">
    <location>
        <begin position="266"/>
        <end position="288"/>
    </location>
</feature>
<gene>
    <name evidence="8" type="ORF">NG665_08565</name>
</gene>
<feature type="transmembrane region" description="Helical" evidence="6">
    <location>
        <begin position="387"/>
        <end position="406"/>
    </location>
</feature>
<feature type="transmembrane region" description="Helical" evidence="6">
    <location>
        <begin position="112"/>
        <end position="131"/>
    </location>
</feature>
<feature type="transmembrane region" description="Helical" evidence="6">
    <location>
        <begin position="324"/>
        <end position="347"/>
    </location>
</feature>
<dbReference type="PANTHER" id="PTHR23513:SF17">
    <property type="entry name" value="MEMBRANE PROTEIN"/>
    <property type="match status" value="1"/>
</dbReference>
<keyword evidence="9" id="KW-1185">Reference proteome</keyword>
<comment type="subcellular location">
    <subcellularLocation>
        <location evidence="1">Cell membrane</location>
        <topology evidence="1">Multi-pass membrane protein</topology>
    </subcellularLocation>
</comment>
<dbReference type="Gene3D" id="1.20.1250.20">
    <property type="entry name" value="MFS general substrate transporter like domains"/>
    <property type="match status" value="1"/>
</dbReference>
<dbReference type="InterPro" id="IPR036259">
    <property type="entry name" value="MFS_trans_sf"/>
</dbReference>